<sequence>MSRAVTVIFPLFGKQYLQTCEEGWVKFQGNCYRHFSERETWVDAERKCRDFTSHLASIITPEEQEFDTIMLISVKICCLAMYLKAFTLSTQEFVFEFTTTCSRDFKIKEIWQMWLDINHWELTCSIHSPV</sequence>
<protein>
    <recommendedName>
        <fullName evidence="3">C-type lectin domain-containing protein</fullName>
    </recommendedName>
</protein>
<dbReference type="SUPFAM" id="SSF56436">
    <property type="entry name" value="C-type lectin-like"/>
    <property type="match status" value="1"/>
</dbReference>
<evidence type="ECO:0000313" key="1">
    <source>
        <dbReference type="Ensembl" id="ENSECRP00000031573.1"/>
    </source>
</evidence>
<dbReference type="GO" id="GO:0002052">
    <property type="term" value="P:positive regulation of neuroblast proliferation"/>
    <property type="evidence" value="ECO:0007669"/>
    <property type="project" value="TreeGrafter"/>
</dbReference>
<keyword evidence="2" id="KW-1185">Reference proteome</keyword>
<reference evidence="1" key="1">
    <citation type="submission" date="2021-06" db="EMBL/GenBank/DDBJ databases">
        <authorList>
            <consortium name="Wellcome Sanger Institute Data Sharing"/>
        </authorList>
    </citation>
    <scope>NUCLEOTIDE SEQUENCE [LARGE SCALE GENOMIC DNA]</scope>
</reference>
<name>A0A8C4TH88_ERPCA</name>
<reference evidence="1" key="3">
    <citation type="submission" date="2025-09" db="UniProtKB">
        <authorList>
            <consortium name="Ensembl"/>
        </authorList>
    </citation>
    <scope>IDENTIFICATION</scope>
</reference>
<dbReference type="Ensembl" id="ENSECRT00000032242.1">
    <property type="protein sequence ID" value="ENSECRP00000031573.1"/>
    <property type="gene ID" value="ENSECRG00000021388.1"/>
</dbReference>
<organism evidence="1 2">
    <name type="scientific">Erpetoichthys calabaricus</name>
    <name type="common">Rope fish</name>
    <name type="synonym">Calamoichthys calabaricus</name>
    <dbReference type="NCBI Taxonomy" id="27687"/>
    <lineage>
        <taxon>Eukaryota</taxon>
        <taxon>Metazoa</taxon>
        <taxon>Chordata</taxon>
        <taxon>Craniata</taxon>
        <taxon>Vertebrata</taxon>
        <taxon>Euteleostomi</taxon>
        <taxon>Actinopterygii</taxon>
        <taxon>Polypteriformes</taxon>
        <taxon>Polypteridae</taxon>
        <taxon>Erpetoichthys</taxon>
    </lineage>
</organism>
<dbReference type="GO" id="GO:0045202">
    <property type="term" value="C:synapse"/>
    <property type="evidence" value="ECO:0007669"/>
    <property type="project" value="TreeGrafter"/>
</dbReference>
<dbReference type="GO" id="GO:0005615">
    <property type="term" value="C:extracellular space"/>
    <property type="evidence" value="ECO:0007669"/>
    <property type="project" value="TreeGrafter"/>
</dbReference>
<dbReference type="AlphaFoldDB" id="A0A8C4TH88"/>
<dbReference type="Proteomes" id="UP000694620">
    <property type="component" value="Chromosome 17"/>
</dbReference>
<dbReference type="PANTHER" id="PTHR22804:SF42">
    <property type="entry name" value="AGGRECAN CORE PROTEIN"/>
    <property type="match status" value="1"/>
</dbReference>
<reference evidence="1" key="2">
    <citation type="submission" date="2025-08" db="UniProtKB">
        <authorList>
            <consortium name="Ensembl"/>
        </authorList>
    </citation>
    <scope>IDENTIFICATION</scope>
</reference>
<dbReference type="PANTHER" id="PTHR22804">
    <property type="entry name" value="AGGRECAN/VERSICAN PROTEOGLYCAN"/>
    <property type="match status" value="1"/>
</dbReference>
<accession>A0A8C4TH88</accession>
<dbReference type="GO" id="GO:0007417">
    <property type="term" value="P:central nervous system development"/>
    <property type="evidence" value="ECO:0007669"/>
    <property type="project" value="TreeGrafter"/>
</dbReference>
<dbReference type="InterPro" id="IPR016186">
    <property type="entry name" value="C-type_lectin-like/link_sf"/>
</dbReference>
<dbReference type="GO" id="GO:0072534">
    <property type="term" value="C:perineuronal net"/>
    <property type="evidence" value="ECO:0007669"/>
    <property type="project" value="TreeGrafter"/>
</dbReference>
<evidence type="ECO:0000313" key="2">
    <source>
        <dbReference type="Proteomes" id="UP000694620"/>
    </source>
</evidence>
<dbReference type="GeneTree" id="ENSGT00940000155971"/>
<dbReference type="GO" id="GO:0010001">
    <property type="term" value="P:glial cell differentiation"/>
    <property type="evidence" value="ECO:0007669"/>
    <property type="project" value="TreeGrafter"/>
</dbReference>
<dbReference type="InterPro" id="IPR050691">
    <property type="entry name" value="Hyaluronan_bind_Proteoglycan"/>
</dbReference>
<dbReference type="Gene3D" id="3.10.100.10">
    <property type="entry name" value="Mannose-Binding Protein A, subunit A"/>
    <property type="match status" value="1"/>
</dbReference>
<proteinExistence type="predicted"/>
<evidence type="ECO:0008006" key="3">
    <source>
        <dbReference type="Google" id="ProtNLM"/>
    </source>
</evidence>
<dbReference type="GO" id="GO:0001501">
    <property type="term" value="P:skeletal system development"/>
    <property type="evidence" value="ECO:0007669"/>
    <property type="project" value="TreeGrafter"/>
</dbReference>
<dbReference type="InterPro" id="IPR016187">
    <property type="entry name" value="CTDL_fold"/>
</dbReference>